<keyword evidence="4" id="KW-0798">TonB box</keyword>
<dbReference type="InterPro" id="IPR000531">
    <property type="entry name" value="Beta-barrel_TonB"/>
</dbReference>
<evidence type="ECO:0000256" key="4">
    <source>
        <dbReference type="RuleBase" id="RU003357"/>
    </source>
</evidence>
<sequence>MKHNTFNKNTLALTVSMLLGTGATLPAFAAEEAAEDIETIQIKGIRGSLLRAMDMKRESVGVMDGISAEEIGKFPDSNLAESLQRITGVTVSRSNGEGSEITVRGFGPEFNLVTLNGRQMPGTGNTRSFSLDNLSPNGVSALEVYKTSRAEYPSGGLGATVNIATFKPLKQKGLNYSVTAKGIADTSVEQGDSITPEISGLFSNTFADDKFGVAVALSYQERHFQQQGSAIDGWKANVDIGSAAMAAANTIDPRALATDDNPDGGDNDLGKDNDGLIGAAFFPQNLGYSISDVKRTRTNGQLTLQYAPTENLTATLDYVTTEAVTSSESLAFGVWFNFGGNITSYELDDNGTVLNFNESNNDYAHTARRGTFEVKNESIGLNFDWQATENLNLIFDYHDSYSEVDDAADKGMNANAFWIVGANNLESKTYDYTTGEIPQIELFWDHGGAESRPNDYQPQFGEFFSNQGKSEIKQLQVHGNWVSPNDGILSNVKFGVASTDQTMSGQGASSGQQGPFYGNAPDAYPDSMFTRYETNDFLDQLDGGGSDLTTNYFYRFDFAEAIARAGALTEGFSTSPYATGGIDAIGSVQEETNSAYLQADLVFDIGDMPANLNIGARYEQTDVTSIIKQKVEDKIIWISSTEWTLTSKEFAEGEIGFVTTTGEHNVFLPSLDFVVEPMDDVKVKLSAGKSIARAALGNLAGIRSLSSNPKPGARSGSAGNTNLLPFESTNLDLSLEWYYDEASYISLGLFSKKVKNFITNSISEITVEGLRDPLIGPRANLAREQLGGDPDAEALFNKILENGGGSKDPVTGLDIIVQQDDDPLVTWLVSQPSNGDTKKVEGIEFAIQHLFGDSGFGTAFNTTLVDGDVKFNPYSLSEQSPLVGLSDSANFQVFYEKDGLSVKATYAWRDAYLAGIGQAAGSSDNPPQFGKEYAQWDASVNYDVTEKLTVFVEGLNLTNETEQFYGRFEEQFLRALQYGPRYTFGARYTF</sequence>
<dbReference type="PANTHER" id="PTHR40980">
    <property type="entry name" value="PLUG DOMAIN-CONTAINING PROTEIN"/>
    <property type="match status" value="1"/>
</dbReference>
<keyword evidence="5" id="KW-0732">Signal</keyword>
<evidence type="ECO:0000313" key="8">
    <source>
        <dbReference type="EMBL" id="KMT64441.1"/>
    </source>
</evidence>
<dbReference type="Gene3D" id="2.40.170.20">
    <property type="entry name" value="TonB-dependent receptor, beta-barrel domain"/>
    <property type="match status" value="1"/>
</dbReference>
<organism evidence="8 9">
    <name type="scientific">Catenovulum maritimum</name>
    <dbReference type="NCBI Taxonomy" id="1513271"/>
    <lineage>
        <taxon>Bacteria</taxon>
        <taxon>Pseudomonadati</taxon>
        <taxon>Pseudomonadota</taxon>
        <taxon>Gammaproteobacteria</taxon>
        <taxon>Alteromonadales</taxon>
        <taxon>Alteromonadaceae</taxon>
        <taxon>Catenovulum</taxon>
    </lineage>
</organism>
<keyword evidence="9" id="KW-1185">Reference proteome</keyword>
<evidence type="ECO:0000313" key="9">
    <source>
        <dbReference type="Proteomes" id="UP000037600"/>
    </source>
</evidence>
<dbReference type="PANTHER" id="PTHR40980:SF3">
    <property type="entry name" value="TONB-DEPENDENT RECEPTOR-LIKE BETA-BARREL DOMAIN-CONTAINING PROTEIN"/>
    <property type="match status" value="1"/>
</dbReference>
<evidence type="ECO:0000259" key="7">
    <source>
        <dbReference type="Pfam" id="PF07715"/>
    </source>
</evidence>
<dbReference type="OrthoDB" id="8727862at2"/>
<protein>
    <submittedName>
        <fullName evidence="8">TonB-dependent receptor</fullName>
    </submittedName>
</protein>
<comment type="caution">
    <text evidence="8">The sequence shown here is derived from an EMBL/GenBank/DDBJ whole genome shotgun (WGS) entry which is preliminary data.</text>
</comment>
<feature type="chain" id="PRO_5005301218" evidence="5">
    <location>
        <begin position="30"/>
        <end position="990"/>
    </location>
</feature>
<evidence type="ECO:0000256" key="1">
    <source>
        <dbReference type="ARBA" id="ARBA00004442"/>
    </source>
</evidence>
<dbReference type="GO" id="GO:0009279">
    <property type="term" value="C:cell outer membrane"/>
    <property type="evidence" value="ECO:0007669"/>
    <property type="project" value="UniProtKB-SubCell"/>
</dbReference>
<dbReference type="Proteomes" id="UP000037600">
    <property type="component" value="Unassembled WGS sequence"/>
</dbReference>
<dbReference type="Pfam" id="PF07715">
    <property type="entry name" value="Plug"/>
    <property type="match status" value="1"/>
</dbReference>
<feature type="domain" description="TonB-dependent receptor-like beta-barrel" evidence="6">
    <location>
        <begin position="438"/>
        <end position="957"/>
    </location>
</feature>
<keyword evidence="8" id="KW-0675">Receptor</keyword>
<name>A0A0J8JJ04_9ALTE</name>
<dbReference type="SUPFAM" id="SSF56935">
    <property type="entry name" value="Porins"/>
    <property type="match status" value="1"/>
</dbReference>
<dbReference type="STRING" id="1513271.XM47_14180"/>
<dbReference type="InterPro" id="IPR036942">
    <property type="entry name" value="Beta-barrel_TonB_sf"/>
</dbReference>
<feature type="domain" description="TonB-dependent receptor plug" evidence="7">
    <location>
        <begin position="57"/>
        <end position="159"/>
    </location>
</feature>
<dbReference type="InterPro" id="IPR010104">
    <property type="entry name" value="TonB_rcpt_bac"/>
</dbReference>
<comment type="similarity">
    <text evidence="4">Belongs to the TonB-dependent receptor family.</text>
</comment>
<proteinExistence type="inferred from homology"/>
<keyword evidence="2 4" id="KW-0472">Membrane</keyword>
<evidence type="ECO:0000256" key="2">
    <source>
        <dbReference type="ARBA" id="ARBA00023136"/>
    </source>
</evidence>
<comment type="subcellular location">
    <subcellularLocation>
        <location evidence="1 4">Cell outer membrane</location>
    </subcellularLocation>
</comment>
<dbReference type="InterPro" id="IPR037066">
    <property type="entry name" value="Plug_dom_sf"/>
</dbReference>
<dbReference type="AlphaFoldDB" id="A0A0J8JJ04"/>
<dbReference type="Pfam" id="PF00593">
    <property type="entry name" value="TonB_dep_Rec_b-barrel"/>
    <property type="match status" value="1"/>
</dbReference>
<dbReference type="RefSeq" id="WP_048693839.1">
    <property type="nucleotide sequence ID" value="NZ_KQ130497.1"/>
</dbReference>
<dbReference type="EMBL" id="LAZL01000024">
    <property type="protein sequence ID" value="KMT64441.1"/>
    <property type="molecule type" value="Genomic_DNA"/>
</dbReference>
<evidence type="ECO:0000259" key="6">
    <source>
        <dbReference type="Pfam" id="PF00593"/>
    </source>
</evidence>
<reference evidence="8 9" key="1">
    <citation type="submission" date="2015-04" db="EMBL/GenBank/DDBJ databases">
        <title>Draft Genome Sequence of the Novel Agar-Digesting Marine Bacterium Q1.</title>
        <authorList>
            <person name="Li Y."/>
            <person name="Li D."/>
            <person name="Chen G."/>
            <person name="Du Z."/>
        </authorList>
    </citation>
    <scope>NUCLEOTIDE SEQUENCE [LARGE SCALE GENOMIC DNA]</scope>
    <source>
        <strain evidence="8 9">Q1</strain>
    </source>
</reference>
<keyword evidence="3" id="KW-0998">Cell outer membrane</keyword>
<dbReference type="NCBIfam" id="TIGR01782">
    <property type="entry name" value="TonB-Xanth-Caul"/>
    <property type="match status" value="1"/>
</dbReference>
<evidence type="ECO:0000256" key="3">
    <source>
        <dbReference type="ARBA" id="ARBA00023237"/>
    </source>
</evidence>
<feature type="signal peptide" evidence="5">
    <location>
        <begin position="1"/>
        <end position="29"/>
    </location>
</feature>
<dbReference type="InterPro" id="IPR012910">
    <property type="entry name" value="Plug_dom"/>
</dbReference>
<evidence type="ECO:0000256" key="5">
    <source>
        <dbReference type="SAM" id="SignalP"/>
    </source>
</evidence>
<dbReference type="PATRIC" id="fig|1513271.3.peg.2914"/>
<dbReference type="Gene3D" id="2.170.130.10">
    <property type="entry name" value="TonB-dependent receptor, plug domain"/>
    <property type="match status" value="1"/>
</dbReference>
<accession>A0A0J8JJ04</accession>
<gene>
    <name evidence="8" type="ORF">XM47_14180</name>
</gene>